<reference evidence="2 3" key="1">
    <citation type="submission" date="2021-06" db="EMBL/GenBank/DDBJ databases">
        <title>Halomicroarcula sp. a new haloarchaeum isolated from saline soil.</title>
        <authorList>
            <person name="Duran-Viseras A."/>
            <person name="Sanchez-Porro C."/>
            <person name="Ventosa A."/>
        </authorList>
    </citation>
    <scope>NUCLEOTIDE SEQUENCE [LARGE SCALE GENOMIC DNA]</scope>
    <source>
        <strain evidence="2 3">F27</strain>
    </source>
</reference>
<dbReference type="GO" id="GO:0016020">
    <property type="term" value="C:membrane"/>
    <property type="evidence" value="ECO:0007669"/>
    <property type="project" value="InterPro"/>
</dbReference>
<proteinExistence type="predicted"/>
<dbReference type="InterPro" id="IPR043148">
    <property type="entry name" value="TagF_C"/>
</dbReference>
<keyword evidence="1" id="KW-0812">Transmembrane</keyword>
<evidence type="ECO:0000313" key="3">
    <source>
        <dbReference type="Proteomes" id="UP001430455"/>
    </source>
</evidence>
<dbReference type="Proteomes" id="UP001430455">
    <property type="component" value="Unassembled WGS sequence"/>
</dbReference>
<protein>
    <submittedName>
        <fullName evidence="2">CDP-glycerol glycerophosphotransferase family protein</fullName>
    </submittedName>
</protein>
<comment type="caution">
    <text evidence="2">The sequence shown here is derived from an EMBL/GenBank/DDBJ whole genome shotgun (WGS) entry which is preliminary data.</text>
</comment>
<organism evidence="2 3">
    <name type="scientific">Haloarcula nitratireducens</name>
    <dbReference type="NCBI Taxonomy" id="2487749"/>
    <lineage>
        <taxon>Archaea</taxon>
        <taxon>Methanobacteriati</taxon>
        <taxon>Methanobacteriota</taxon>
        <taxon>Stenosarchaea group</taxon>
        <taxon>Halobacteria</taxon>
        <taxon>Halobacteriales</taxon>
        <taxon>Haloarculaceae</taxon>
        <taxon>Haloarcula</taxon>
    </lineage>
</organism>
<dbReference type="EMBL" id="RKLT01000027">
    <property type="protein sequence ID" value="MBX0297756.1"/>
    <property type="molecule type" value="Genomic_DNA"/>
</dbReference>
<keyword evidence="1" id="KW-1133">Transmembrane helix</keyword>
<dbReference type="InterPro" id="IPR051612">
    <property type="entry name" value="Teichoic_Acid_Biosynth"/>
</dbReference>
<accession>A0AAW4PH24</accession>
<dbReference type="PANTHER" id="PTHR37316">
    <property type="entry name" value="TEICHOIC ACID GLYCEROL-PHOSPHATE PRIMASE"/>
    <property type="match status" value="1"/>
</dbReference>
<dbReference type="RefSeq" id="WP_220582340.1">
    <property type="nucleotide sequence ID" value="NZ_RKLT01000027.1"/>
</dbReference>
<sequence>MLKPLNQIGETLRNNEAIHTMSRIMSYLYTVGFPFCFVFVLYDHFTSHDRRDITILIRGTKPESDTFALLNELAVDDTERALYAFSPQGIDDTQLTHWDDSDVTTESAELHTLTFFRALAQSEIVLCKSNQFLKWYRLLDRSDRRYVRLYHGPITKAYGSTRTGSEPSSFGDGVPLPDTAPRYRSVASVGEKYFRASAEGCHPSQYPTWGYPRFDRIQRFIGGDASPVLPENAEAVLEEGDYTDILYAPTHKDGAYTTTFLPFEDADTGRLRDWCHEHDVRLFLRPHPKENVEYDHLVDDERIFSADQTFANSATELMPYLDGLITDYSSIYVAFLLYDRPVIFLKDDHERFLSVRGLAFDYERYFPGPKPETFDAFLDELATITDGHDEFANERSFVRDTFVPGRETTFLEAILDECNS</sequence>
<dbReference type="Pfam" id="PF04464">
    <property type="entry name" value="Glyphos_transf"/>
    <property type="match status" value="1"/>
</dbReference>
<dbReference type="PANTHER" id="PTHR37316:SF3">
    <property type="entry name" value="TEICHOIC ACID GLYCEROL-PHOSPHATE TRANSFERASE"/>
    <property type="match status" value="1"/>
</dbReference>
<keyword evidence="3" id="KW-1185">Reference proteome</keyword>
<evidence type="ECO:0000256" key="1">
    <source>
        <dbReference type="SAM" id="Phobius"/>
    </source>
</evidence>
<gene>
    <name evidence="2" type="ORF">EGH23_23075</name>
</gene>
<name>A0AAW4PH24_9EURY</name>
<evidence type="ECO:0000313" key="2">
    <source>
        <dbReference type="EMBL" id="MBX0297756.1"/>
    </source>
</evidence>
<keyword evidence="1" id="KW-0472">Membrane</keyword>
<dbReference type="InterPro" id="IPR007554">
    <property type="entry name" value="Glycerophosphate_synth"/>
</dbReference>
<feature type="transmembrane region" description="Helical" evidence="1">
    <location>
        <begin position="24"/>
        <end position="42"/>
    </location>
</feature>
<dbReference type="Gene3D" id="3.40.50.12580">
    <property type="match status" value="1"/>
</dbReference>
<dbReference type="GO" id="GO:0047355">
    <property type="term" value="F:CDP-glycerol glycerophosphotransferase activity"/>
    <property type="evidence" value="ECO:0007669"/>
    <property type="project" value="InterPro"/>
</dbReference>
<dbReference type="AlphaFoldDB" id="A0AAW4PH24"/>